<dbReference type="InterPro" id="IPR011852">
    <property type="entry name" value="TRAP_TAXI"/>
</dbReference>
<dbReference type="Pfam" id="PF16868">
    <property type="entry name" value="NMT1_3"/>
    <property type="match status" value="1"/>
</dbReference>
<dbReference type="Proteomes" id="UP000023430">
    <property type="component" value="Unassembled WGS sequence"/>
</dbReference>
<comment type="caution">
    <text evidence="2">The sequence shown here is derived from an EMBL/GenBank/DDBJ whole genome shotgun (WGS) entry which is preliminary data.</text>
</comment>
<feature type="chain" id="PRO_5004978787" description="C4-dicarboxylate ABC transporter substrate-binding protein" evidence="1">
    <location>
        <begin position="23"/>
        <end position="324"/>
    </location>
</feature>
<dbReference type="PANTHER" id="PTHR42941:SF1">
    <property type="entry name" value="SLL1037 PROTEIN"/>
    <property type="match status" value="1"/>
</dbReference>
<dbReference type="PANTHER" id="PTHR42941">
    <property type="entry name" value="SLL1037 PROTEIN"/>
    <property type="match status" value="1"/>
</dbReference>
<dbReference type="AlphaFoldDB" id="X7FE23"/>
<dbReference type="eggNOG" id="COG2358">
    <property type="taxonomic scope" value="Bacteria"/>
</dbReference>
<dbReference type="SUPFAM" id="SSF53850">
    <property type="entry name" value="Periplasmic binding protein-like II"/>
    <property type="match status" value="1"/>
</dbReference>
<dbReference type="NCBIfam" id="TIGR02122">
    <property type="entry name" value="TRAP_TAXI"/>
    <property type="match status" value="1"/>
</dbReference>
<protein>
    <recommendedName>
        <fullName evidence="4">C4-dicarboxylate ABC transporter substrate-binding protein</fullName>
    </recommendedName>
</protein>
<evidence type="ECO:0008006" key="4">
    <source>
        <dbReference type="Google" id="ProtNLM"/>
    </source>
</evidence>
<accession>X7FE23</accession>
<sequence>MRALCAGLGSAACVAGATPALADTAQLSIGATSQASSLYAYHVAVAQLLNGTLDDVNVSVVETGGGLDNMRRLSEGQVDWGMMAEPDLYEYYKGLGPFEGQPNPDFRTFWTTTPLAYLFVVAADSDVRSVADLDGQAFNGGGRGSGTERASFEALGAMGVEPDWFRTGMSDAVTAFQDRRIVGFTKAGPPAAPDSAILNAQTARDIRLLDWTEEDIAAVQAEYPHFDFMAVEDTPYDTGPMNLRVVFITMGTTKDMPEDTAYNIFRTVAENVDKVAESYGAVAGLDIAQQTVERAQTPLHPGVVRYLREGGHEIPDRLIPPEMQ</sequence>
<evidence type="ECO:0000313" key="3">
    <source>
        <dbReference type="Proteomes" id="UP000023430"/>
    </source>
</evidence>
<proteinExistence type="predicted"/>
<evidence type="ECO:0000256" key="1">
    <source>
        <dbReference type="SAM" id="SignalP"/>
    </source>
</evidence>
<dbReference type="EMBL" id="JAME01000001">
    <property type="protein sequence ID" value="ETX31020.1"/>
    <property type="molecule type" value="Genomic_DNA"/>
</dbReference>
<evidence type="ECO:0000313" key="2">
    <source>
        <dbReference type="EMBL" id="ETX31020.1"/>
    </source>
</evidence>
<organism evidence="2 3">
    <name type="scientific">Roseivivax isoporae LMG 25204</name>
    <dbReference type="NCBI Taxonomy" id="1449351"/>
    <lineage>
        <taxon>Bacteria</taxon>
        <taxon>Pseudomonadati</taxon>
        <taxon>Pseudomonadota</taxon>
        <taxon>Alphaproteobacteria</taxon>
        <taxon>Rhodobacterales</taxon>
        <taxon>Roseobacteraceae</taxon>
        <taxon>Roseivivax</taxon>
    </lineage>
</organism>
<dbReference type="Gene3D" id="3.40.190.10">
    <property type="entry name" value="Periplasmic binding protein-like II"/>
    <property type="match status" value="2"/>
</dbReference>
<dbReference type="STRING" id="1449351.RISW2_00240"/>
<keyword evidence="3" id="KW-1185">Reference proteome</keyword>
<reference evidence="2 3" key="1">
    <citation type="submission" date="2014-01" db="EMBL/GenBank/DDBJ databases">
        <title>Roseivivax isoporae LMG 25204 Genome Sequencing.</title>
        <authorList>
            <person name="Lai Q."/>
            <person name="Li G."/>
            <person name="Shao Z."/>
        </authorList>
    </citation>
    <scope>NUCLEOTIDE SEQUENCE [LARGE SCALE GENOMIC DNA]</scope>
    <source>
        <strain evidence="2 3">LMG 25204</strain>
    </source>
</reference>
<name>X7FE23_9RHOB</name>
<keyword evidence="1" id="KW-0732">Signal</keyword>
<feature type="signal peptide" evidence="1">
    <location>
        <begin position="1"/>
        <end position="22"/>
    </location>
</feature>
<gene>
    <name evidence="2" type="ORF">RISW2_00240</name>
</gene>